<dbReference type="GO" id="GO:0016791">
    <property type="term" value="F:phosphatase activity"/>
    <property type="evidence" value="ECO:0007669"/>
    <property type="project" value="TreeGrafter"/>
</dbReference>
<sequence>MILTELHRFDYFFFDIDGVVFENFKELPGSVELISRLQRMGKEVYFISNNCELSRTKFKEIFESIGIFPKLENLIVGAFNLALWVKTNCQANSKVLTLGPKGVDEELSELGFQVIPANSLYASNVDYSHISVDNEIKIVAVSDTGDLNYHDIAYASRCVQLGAQIATSNYDCNWRLGRFMLPCSACTVDALLASSGAKNFINAGKPNPIVLKNVIERDNLDISKIIVFGDTMKNDILLTKICNVSSALVLTGVEDSESYLQYSYRPDFVFNNLLEILT</sequence>
<dbReference type="AlphaFoldDB" id="A0AAU9J0M3"/>
<dbReference type="Gene3D" id="3.40.50.1000">
    <property type="entry name" value="HAD superfamily/HAD-like"/>
    <property type="match status" value="2"/>
</dbReference>
<proteinExistence type="predicted"/>
<evidence type="ECO:0000313" key="1">
    <source>
        <dbReference type="EMBL" id="CAG9319413.1"/>
    </source>
</evidence>
<dbReference type="PANTHER" id="PTHR19288">
    <property type="entry name" value="4-NITROPHENYLPHOSPHATASE-RELATED"/>
    <property type="match status" value="1"/>
</dbReference>
<gene>
    <name evidence="1" type="ORF">BSTOLATCC_MIC23970</name>
</gene>
<comment type="caution">
    <text evidence="1">The sequence shown here is derived from an EMBL/GenBank/DDBJ whole genome shotgun (WGS) entry which is preliminary data.</text>
</comment>
<keyword evidence="2" id="KW-1185">Reference proteome</keyword>
<dbReference type="InterPro" id="IPR023214">
    <property type="entry name" value="HAD_sf"/>
</dbReference>
<organism evidence="1 2">
    <name type="scientific">Blepharisma stoltei</name>
    <dbReference type="NCBI Taxonomy" id="1481888"/>
    <lineage>
        <taxon>Eukaryota</taxon>
        <taxon>Sar</taxon>
        <taxon>Alveolata</taxon>
        <taxon>Ciliophora</taxon>
        <taxon>Postciliodesmatophora</taxon>
        <taxon>Heterotrichea</taxon>
        <taxon>Heterotrichida</taxon>
        <taxon>Blepharismidae</taxon>
        <taxon>Blepharisma</taxon>
    </lineage>
</organism>
<accession>A0AAU9J0M3</accession>
<dbReference type="SUPFAM" id="SSF56784">
    <property type="entry name" value="HAD-like"/>
    <property type="match status" value="1"/>
</dbReference>
<reference evidence="1" key="1">
    <citation type="submission" date="2021-09" db="EMBL/GenBank/DDBJ databases">
        <authorList>
            <consortium name="AG Swart"/>
            <person name="Singh M."/>
            <person name="Singh A."/>
            <person name="Seah K."/>
            <person name="Emmerich C."/>
        </authorList>
    </citation>
    <scope>NUCLEOTIDE SEQUENCE</scope>
    <source>
        <strain evidence="1">ATCC30299</strain>
    </source>
</reference>
<dbReference type="InterPro" id="IPR006357">
    <property type="entry name" value="HAD-SF_hydro_IIA"/>
</dbReference>
<dbReference type="PANTHER" id="PTHR19288:SF46">
    <property type="entry name" value="HALOACID DEHALOGENASE-LIKE HYDROLASE DOMAIN-CONTAINING PROTEIN 2"/>
    <property type="match status" value="1"/>
</dbReference>
<protein>
    <recommendedName>
        <fullName evidence="3">Phosphoglycolate phosphatase</fullName>
    </recommendedName>
</protein>
<name>A0AAU9J0M3_9CILI</name>
<dbReference type="Proteomes" id="UP001162131">
    <property type="component" value="Unassembled WGS sequence"/>
</dbReference>
<dbReference type="InterPro" id="IPR036412">
    <property type="entry name" value="HAD-like_sf"/>
</dbReference>
<evidence type="ECO:0008006" key="3">
    <source>
        <dbReference type="Google" id="ProtNLM"/>
    </source>
</evidence>
<dbReference type="Pfam" id="PF13344">
    <property type="entry name" value="Hydrolase_6"/>
    <property type="match status" value="1"/>
</dbReference>
<dbReference type="EMBL" id="CAJZBQ010000023">
    <property type="protein sequence ID" value="CAG9319413.1"/>
    <property type="molecule type" value="Genomic_DNA"/>
</dbReference>
<dbReference type="GO" id="GO:0005737">
    <property type="term" value="C:cytoplasm"/>
    <property type="evidence" value="ECO:0007669"/>
    <property type="project" value="TreeGrafter"/>
</dbReference>
<evidence type="ECO:0000313" key="2">
    <source>
        <dbReference type="Proteomes" id="UP001162131"/>
    </source>
</evidence>
<dbReference type="Pfam" id="PF13242">
    <property type="entry name" value="Hydrolase_like"/>
    <property type="match status" value="1"/>
</dbReference>
<dbReference type="NCBIfam" id="TIGR01460">
    <property type="entry name" value="HAD-SF-IIA"/>
    <property type="match status" value="1"/>
</dbReference>